<gene>
    <name evidence="1" type="ORF">PV06_11715</name>
</gene>
<evidence type="ECO:0000313" key="2">
    <source>
        <dbReference type="Proteomes" id="UP000053342"/>
    </source>
</evidence>
<organism evidence="1 2">
    <name type="scientific">Exophiala oligosperma</name>
    <dbReference type="NCBI Taxonomy" id="215243"/>
    <lineage>
        <taxon>Eukaryota</taxon>
        <taxon>Fungi</taxon>
        <taxon>Dikarya</taxon>
        <taxon>Ascomycota</taxon>
        <taxon>Pezizomycotina</taxon>
        <taxon>Eurotiomycetes</taxon>
        <taxon>Chaetothyriomycetidae</taxon>
        <taxon>Chaetothyriales</taxon>
        <taxon>Herpotrichiellaceae</taxon>
        <taxon>Exophiala</taxon>
    </lineage>
</organism>
<dbReference type="VEuPathDB" id="FungiDB:PV06_11715"/>
<dbReference type="PANTHER" id="PTHR37535">
    <property type="entry name" value="FLUG DOMAIN PROTEIN"/>
    <property type="match status" value="1"/>
</dbReference>
<dbReference type="OrthoDB" id="4207352at2759"/>
<sequence length="242" mass="28511">MAISLTPRDLERKKLRESNGFADAVRETDDSLTLKPVRDGTANNYKTVLHEWDLFVQEYSELFPGCTPSPLQAKTAKDFLIFYRRGRKGKGRVDKERKILDSTAETFWKNFMTAWQRKAGDHFSKPLRDTVLNLINGGHDNVLDLSRERRPTKNYTLLDFEAVSRQLWQNDWHDYHHELYRWGLHCLQLLHCGTSARAGEFEKNLRFRDIGIYQVWMTDQPQIVFDLRRDKAKGLQNLPREQ</sequence>
<reference evidence="1 2" key="1">
    <citation type="submission" date="2015-01" db="EMBL/GenBank/DDBJ databases">
        <title>The Genome Sequence of Exophiala oligosperma CBS72588.</title>
        <authorList>
            <consortium name="The Broad Institute Genomics Platform"/>
            <person name="Cuomo C."/>
            <person name="de Hoog S."/>
            <person name="Gorbushina A."/>
            <person name="Stielow B."/>
            <person name="Teixiera M."/>
            <person name="Abouelleil A."/>
            <person name="Chapman S.B."/>
            <person name="Priest M."/>
            <person name="Young S.K."/>
            <person name="Wortman J."/>
            <person name="Nusbaum C."/>
            <person name="Birren B."/>
        </authorList>
    </citation>
    <scope>NUCLEOTIDE SEQUENCE [LARGE SCALE GENOMIC DNA]</scope>
    <source>
        <strain evidence="1 2">CBS 72588</strain>
    </source>
</reference>
<dbReference type="RefSeq" id="XP_016256195.1">
    <property type="nucleotide sequence ID" value="XM_016413427.1"/>
</dbReference>
<dbReference type="GeneID" id="27363789"/>
<accession>A0A0D2DJV4</accession>
<proteinExistence type="predicted"/>
<protein>
    <submittedName>
        <fullName evidence="1">Uncharacterized protein</fullName>
    </submittedName>
</protein>
<keyword evidence="2" id="KW-1185">Reference proteome</keyword>
<dbReference type="PANTHER" id="PTHR37535:SF3">
    <property type="entry name" value="FLUG DOMAIN-CONTAINING PROTEIN"/>
    <property type="match status" value="1"/>
</dbReference>
<name>A0A0D2DJV4_9EURO</name>
<dbReference type="Proteomes" id="UP000053342">
    <property type="component" value="Unassembled WGS sequence"/>
</dbReference>
<dbReference type="EMBL" id="KN847385">
    <property type="protein sequence ID" value="KIW35979.1"/>
    <property type="molecule type" value="Genomic_DNA"/>
</dbReference>
<dbReference type="STRING" id="215243.A0A0D2DJV4"/>
<dbReference type="AlphaFoldDB" id="A0A0D2DJV4"/>
<evidence type="ECO:0000313" key="1">
    <source>
        <dbReference type="EMBL" id="KIW35979.1"/>
    </source>
</evidence>
<dbReference type="HOGENOM" id="CLU_1147204_0_0_1"/>